<reference evidence="1" key="1">
    <citation type="submission" date="2015-06" db="EMBL/GenBank/DDBJ databases">
        <authorList>
            <person name="Hoefler B.C."/>
            <person name="Straight P.D."/>
        </authorList>
    </citation>
    <scope>NUCLEOTIDE SEQUENCE</scope>
</reference>
<feature type="non-terminal residue" evidence="1">
    <location>
        <position position="121"/>
    </location>
</feature>
<feature type="non-terminal residue" evidence="1">
    <location>
        <position position="1"/>
    </location>
</feature>
<proteinExistence type="predicted"/>
<dbReference type="AlphaFoldDB" id="A0A0K8WMF4"/>
<name>A0A0K8WMF4_BACLA</name>
<gene>
    <name evidence="1" type="ORF">c0_g1_i2</name>
</gene>
<dbReference type="EMBL" id="GDHF01000244">
    <property type="protein sequence ID" value="JAI52070.1"/>
    <property type="molecule type" value="Transcribed_RNA"/>
</dbReference>
<sequence length="121" mass="13208">EADIVAAVNAGSKIDEIIYIFEVITVNNDVGAQCDDCFFLMTAHVSSCPRSLVDSYTSPPYLLILFEERLIIPIRSANTSSCTLAVCLSPCLKPRLVSNGLERSFPILTELLVLLSVSLRS</sequence>
<protein>
    <submittedName>
        <fullName evidence="1">Uncharacterized protein</fullName>
    </submittedName>
</protein>
<organism evidence="1">
    <name type="scientific">Bactrocera latifrons</name>
    <name type="common">Malaysian fruit fly</name>
    <name type="synonym">Chaetodacus latifrons</name>
    <dbReference type="NCBI Taxonomy" id="174628"/>
    <lineage>
        <taxon>Eukaryota</taxon>
        <taxon>Metazoa</taxon>
        <taxon>Ecdysozoa</taxon>
        <taxon>Arthropoda</taxon>
        <taxon>Hexapoda</taxon>
        <taxon>Insecta</taxon>
        <taxon>Pterygota</taxon>
        <taxon>Neoptera</taxon>
        <taxon>Endopterygota</taxon>
        <taxon>Diptera</taxon>
        <taxon>Brachycera</taxon>
        <taxon>Muscomorpha</taxon>
        <taxon>Tephritoidea</taxon>
        <taxon>Tephritidae</taxon>
        <taxon>Bactrocera</taxon>
        <taxon>Bactrocera</taxon>
    </lineage>
</organism>
<evidence type="ECO:0000313" key="1">
    <source>
        <dbReference type="EMBL" id="JAI52070.1"/>
    </source>
</evidence>
<accession>A0A0K8WMF4</accession>